<dbReference type="InterPro" id="IPR053259">
    <property type="entry name" value="Golvesin-related_Golgi"/>
</dbReference>
<name>A0A7S4P2M3_GUITH</name>
<evidence type="ECO:0000313" key="4">
    <source>
        <dbReference type="EMBL" id="CAE2321532.1"/>
    </source>
</evidence>
<protein>
    <recommendedName>
        <fullName evidence="5">Sulfotransferase domain-containing protein</fullName>
    </recommendedName>
</protein>
<evidence type="ECO:0008006" key="5">
    <source>
        <dbReference type="Google" id="ProtNLM"/>
    </source>
</evidence>
<dbReference type="AlphaFoldDB" id="A0A7S4P2M3"/>
<dbReference type="GO" id="GO:0016020">
    <property type="term" value="C:membrane"/>
    <property type="evidence" value="ECO:0007669"/>
    <property type="project" value="InterPro"/>
</dbReference>
<dbReference type="GO" id="GO:0009507">
    <property type="term" value="C:chloroplast"/>
    <property type="evidence" value="ECO:0007669"/>
    <property type="project" value="UniProtKB-SubCell"/>
</dbReference>
<feature type="chain" id="PRO_5030778080" description="Sulfotransferase domain-containing protein" evidence="3">
    <location>
        <begin position="26"/>
        <end position="457"/>
    </location>
</feature>
<evidence type="ECO:0000256" key="3">
    <source>
        <dbReference type="SAM" id="SignalP"/>
    </source>
</evidence>
<comment type="subcellular location">
    <subcellularLocation>
        <location evidence="1">Plastid</location>
        <location evidence="1">Chloroplast</location>
    </subcellularLocation>
</comment>
<feature type="region of interest" description="Disordered" evidence="2">
    <location>
        <begin position="70"/>
        <end position="90"/>
    </location>
</feature>
<dbReference type="Gene3D" id="3.40.50.300">
    <property type="entry name" value="P-loop containing nucleotide triphosphate hydrolases"/>
    <property type="match status" value="1"/>
</dbReference>
<dbReference type="PANTHER" id="PTHR32301:SF6">
    <property type="entry name" value="GOLVESIN-RELATED"/>
    <property type="match status" value="1"/>
</dbReference>
<evidence type="ECO:0000256" key="2">
    <source>
        <dbReference type="SAM" id="MobiDB-lite"/>
    </source>
</evidence>
<keyword evidence="3" id="KW-0732">Signal</keyword>
<dbReference type="GO" id="GO:0008146">
    <property type="term" value="F:sulfotransferase activity"/>
    <property type="evidence" value="ECO:0007669"/>
    <property type="project" value="InterPro"/>
</dbReference>
<organism evidence="4">
    <name type="scientific">Guillardia theta</name>
    <name type="common">Cryptophyte</name>
    <name type="synonym">Cryptomonas phi</name>
    <dbReference type="NCBI Taxonomy" id="55529"/>
    <lineage>
        <taxon>Eukaryota</taxon>
        <taxon>Cryptophyceae</taxon>
        <taxon>Pyrenomonadales</taxon>
        <taxon>Geminigeraceae</taxon>
        <taxon>Guillardia</taxon>
    </lineage>
</organism>
<evidence type="ECO:0000256" key="1">
    <source>
        <dbReference type="ARBA" id="ARBA00004229"/>
    </source>
</evidence>
<dbReference type="SUPFAM" id="SSF52540">
    <property type="entry name" value="P-loop containing nucleoside triphosphate hydrolases"/>
    <property type="match status" value="1"/>
</dbReference>
<dbReference type="InterPro" id="IPR027417">
    <property type="entry name" value="P-loop_NTPase"/>
</dbReference>
<dbReference type="PANTHER" id="PTHR32301">
    <property type="entry name" value="COUNTIN RECEPTOR CNR3-RELATED"/>
    <property type="match status" value="1"/>
</dbReference>
<dbReference type="Pfam" id="PF03567">
    <property type="entry name" value="Sulfotransfer_2"/>
    <property type="match status" value="1"/>
</dbReference>
<accession>A0A7S4P2M3</accession>
<dbReference type="EMBL" id="HBKN01035376">
    <property type="protein sequence ID" value="CAE2321532.1"/>
    <property type="molecule type" value="Transcribed_RNA"/>
</dbReference>
<feature type="region of interest" description="Disordered" evidence="2">
    <location>
        <begin position="433"/>
        <end position="457"/>
    </location>
</feature>
<proteinExistence type="predicted"/>
<gene>
    <name evidence="4" type="ORF">GTHE00462_LOCUS27595</name>
</gene>
<feature type="signal peptide" evidence="3">
    <location>
        <begin position="1"/>
        <end position="25"/>
    </location>
</feature>
<dbReference type="InterPro" id="IPR005331">
    <property type="entry name" value="Sulfotransferase"/>
</dbReference>
<reference evidence="4" key="1">
    <citation type="submission" date="2021-01" db="EMBL/GenBank/DDBJ databases">
        <authorList>
            <person name="Corre E."/>
            <person name="Pelletier E."/>
            <person name="Niang G."/>
            <person name="Scheremetjew M."/>
            <person name="Finn R."/>
            <person name="Kale V."/>
            <person name="Holt S."/>
            <person name="Cochrane G."/>
            <person name="Meng A."/>
            <person name="Brown T."/>
            <person name="Cohen L."/>
        </authorList>
    </citation>
    <scope>NUCLEOTIDE SEQUENCE</scope>
    <source>
        <strain evidence="4">CCMP 2712</strain>
    </source>
</reference>
<sequence>MPSSRLAFWILCSLTLYSLISIPHAVRHRGHGRSASRSRLRELKVPRAEDLIRAQDLARAQNFSTAQYLTESRDLPKAQNLTKDNGHDRAQYRTQANNFTRAKELAEAQDLTPAQNLTKDNGHNRAQDLMQTSNLTIAPNLTQAQNHTQTKELSQAPPSHNVSRRETVYAWMHVPRTGGTSAYNSFMIALANHGRRIYPVVNGKGPPHDWNSPGCDHYPWYGGTHCTLMEMHICLSSKLFPSHDIRFLTTFRHPVERVISEYRWWLQDKSNIWTAAMKQKSSSLKEWVLEENNVAHNRLAFFLLHDGKYVHDECVMTNAVHVISWVKEHYGSFEGMNNSTSAAKQALSRIDVASGLFSFIALLDRPKASNQAFAREFGYEGQQGKVRNNKSTQKTTAVSDEIRELIKSRNRLDMQIYREICLRIDPGNPAGCDKATGVIETPPPEAEGGKRGRKQKK</sequence>